<proteinExistence type="predicted"/>
<gene>
    <name evidence="2" type="ORF">E2C01_035616</name>
</gene>
<dbReference type="EMBL" id="VSRR010005271">
    <property type="protein sequence ID" value="MPC42004.1"/>
    <property type="molecule type" value="Genomic_DNA"/>
</dbReference>
<protein>
    <submittedName>
        <fullName evidence="2">Uncharacterized protein</fullName>
    </submittedName>
</protein>
<comment type="caution">
    <text evidence="2">The sequence shown here is derived from an EMBL/GenBank/DDBJ whole genome shotgun (WGS) entry which is preliminary data.</text>
</comment>
<sequence length="244" mass="26501">MKSTSRMRQMPPKMSFSPAHGGSKNIMKTTLTHDRHLDSPLVDGRVPAEDKVHSNGDEGVCAAIKVLLMPDHAAIYQPPPASGQVPSIRIYSSQRLHLWAREKHSTKPGCGEGVFLNTGLRRRGETESKEQVYPGLVVAPGTHLEGAVVTVVGPVGEVHHAEVLQLDARHEMDSASVGDIGKAIPKLLERIAFRAAGNTSSQSRLVLRRPPPAQGTQPTLPLLNQYSTMPCSFNTNVYKGYGYN</sequence>
<evidence type="ECO:0000313" key="3">
    <source>
        <dbReference type="Proteomes" id="UP000324222"/>
    </source>
</evidence>
<keyword evidence="3" id="KW-1185">Reference proteome</keyword>
<evidence type="ECO:0000256" key="1">
    <source>
        <dbReference type="SAM" id="MobiDB-lite"/>
    </source>
</evidence>
<feature type="region of interest" description="Disordered" evidence="1">
    <location>
        <begin position="1"/>
        <end position="25"/>
    </location>
</feature>
<name>A0A5B7FBY4_PORTR</name>
<organism evidence="2 3">
    <name type="scientific">Portunus trituberculatus</name>
    <name type="common">Swimming crab</name>
    <name type="synonym">Neptunus trituberculatus</name>
    <dbReference type="NCBI Taxonomy" id="210409"/>
    <lineage>
        <taxon>Eukaryota</taxon>
        <taxon>Metazoa</taxon>
        <taxon>Ecdysozoa</taxon>
        <taxon>Arthropoda</taxon>
        <taxon>Crustacea</taxon>
        <taxon>Multicrustacea</taxon>
        <taxon>Malacostraca</taxon>
        <taxon>Eumalacostraca</taxon>
        <taxon>Eucarida</taxon>
        <taxon>Decapoda</taxon>
        <taxon>Pleocyemata</taxon>
        <taxon>Brachyura</taxon>
        <taxon>Eubrachyura</taxon>
        <taxon>Portunoidea</taxon>
        <taxon>Portunidae</taxon>
        <taxon>Portuninae</taxon>
        <taxon>Portunus</taxon>
    </lineage>
</organism>
<accession>A0A5B7FBY4</accession>
<dbReference type="Proteomes" id="UP000324222">
    <property type="component" value="Unassembled WGS sequence"/>
</dbReference>
<evidence type="ECO:0000313" key="2">
    <source>
        <dbReference type="EMBL" id="MPC42004.1"/>
    </source>
</evidence>
<reference evidence="2 3" key="1">
    <citation type="submission" date="2019-05" db="EMBL/GenBank/DDBJ databases">
        <title>Another draft genome of Portunus trituberculatus and its Hox gene families provides insights of decapod evolution.</title>
        <authorList>
            <person name="Jeong J.-H."/>
            <person name="Song I."/>
            <person name="Kim S."/>
            <person name="Choi T."/>
            <person name="Kim D."/>
            <person name="Ryu S."/>
            <person name="Kim W."/>
        </authorList>
    </citation>
    <scope>NUCLEOTIDE SEQUENCE [LARGE SCALE GENOMIC DNA]</scope>
    <source>
        <tissue evidence="2">Muscle</tissue>
    </source>
</reference>
<dbReference type="AlphaFoldDB" id="A0A5B7FBY4"/>